<dbReference type="Proteomes" id="UP000319908">
    <property type="component" value="Unassembled WGS sequence"/>
</dbReference>
<dbReference type="Pfam" id="PF25607">
    <property type="entry name" value="DUF7939"/>
    <property type="match status" value="1"/>
</dbReference>
<dbReference type="EMBL" id="SJPU01000003">
    <property type="protein sequence ID" value="TWU10470.1"/>
    <property type="molecule type" value="Genomic_DNA"/>
</dbReference>
<gene>
    <name evidence="3" type="ORF">Poly21_43740</name>
</gene>
<reference evidence="3 4" key="1">
    <citation type="journal article" date="2020" name="Antonie Van Leeuwenhoek">
        <title>Rhodopirellula heiligendammensis sp. nov., Rhodopirellula pilleata sp. nov., and Rhodopirellula solitaria sp. nov. isolated from natural or artificial marine surfaces in Northern Germany and California, USA, and emended description of the genus Rhodopirellula.</title>
        <authorList>
            <person name="Kallscheuer N."/>
            <person name="Wiegand S."/>
            <person name="Jogler M."/>
            <person name="Boedeker C."/>
            <person name="Peeters S.H."/>
            <person name="Rast P."/>
            <person name="Heuer A."/>
            <person name="Jetten M.S.M."/>
            <person name="Rohde M."/>
            <person name="Jogler C."/>
        </authorList>
    </citation>
    <scope>NUCLEOTIDE SEQUENCE [LARGE SCALE GENOMIC DNA]</scope>
    <source>
        <strain evidence="3 4">Poly21</strain>
    </source>
</reference>
<dbReference type="AlphaFoldDB" id="A0A5C6BEY5"/>
<evidence type="ECO:0000313" key="3">
    <source>
        <dbReference type="EMBL" id="TWU10470.1"/>
    </source>
</evidence>
<evidence type="ECO:0000256" key="1">
    <source>
        <dbReference type="SAM" id="Phobius"/>
    </source>
</evidence>
<organism evidence="3 4">
    <name type="scientific">Allorhodopirellula heiligendammensis</name>
    <dbReference type="NCBI Taxonomy" id="2714739"/>
    <lineage>
        <taxon>Bacteria</taxon>
        <taxon>Pseudomonadati</taxon>
        <taxon>Planctomycetota</taxon>
        <taxon>Planctomycetia</taxon>
        <taxon>Pirellulales</taxon>
        <taxon>Pirellulaceae</taxon>
        <taxon>Allorhodopirellula</taxon>
    </lineage>
</organism>
<keyword evidence="1" id="KW-1133">Transmembrane helix</keyword>
<feature type="domain" description="DUF7939" evidence="2">
    <location>
        <begin position="323"/>
        <end position="404"/>
    </location>
</feature>
<proteinExistence type="predicted"/>
<dbReference type="InterPro" id="IPR025738">
    <property type="entry name" value="BatD"/>
</dbReference>
<dbReference type="InterPro" id="IPR057699">
    <property type="entry name" value="DUF7939"/>
</dbReference>
<keyword evidence="1" id="KW-0472">Membrane</keyword>
<dbReference type="PANTHER" id="PTHR40940:SF1">
    <property type="entry name" value="PROTEIN BATD"/>
    <property type="match status" value="1"/>
</dbReference>
<evidence type="ECO:0000313" key="4">
    <source>
        <dbReference type="Proteomes" id="UP000319908"/>
    </source>
</evidence>
<keyword evidence="1" id="KW-0812">Transmembrane</keyword>
<keyword evidence="4" id="KW-1185">Reference proteome</keyword>
<dbReference type="RefSeq" id="WP_146408924.1">
    <property type="nucleotide sequence ID" value="NZ_SJPU01000003.1"/>
</dbReference>
<evidence type="ECO:0000259" key="2">
    <source>
        <dbReference type="Pfam" id="PF25607"/>
    </source>
</evidence>
<feature type="transmembrane region" description="Helical" evidence="1">
    <location>
        <begin position="286"/>
        <end position="303"/>
    </location>
</feature>
<dbReference type="OrthoDB" id="265905at2"/>
<comment type="caution">
    <text evidence="3">The sequence shown here is derived from an EMBL/GenBank/DDBJ whole genome shotgun (WGS) entry which is preliminary data.</text>
</comment>
<dbReference type="PANTHER" id="PTHR40940">
    <property type="entry name" value="PROTEIN BATD-RELATED"/>
    <property type="match status" value="1"/>
</dbReference>
<accession>A0A5C6BEY5</accession>
<protein>
    <recommendedName>
        <fullName evidence="2">DUF7939 domain-containing protein</fullName>
    </recommendedName>
</protein>
<name>A0A5C6BEY5_9BACT</name>
<sequence length="427" mass="46941">MTELRGTFLLLALIGPVSSWAEQSSVEASIEKKSAWTGEAVPLTIKLFSPGPFDGTPAFDIPQLPLTAIIKTSGSPIVQSEEIDGDSWFSQQYEFVIYTQREGEIVLPSFQVRFEGKRTFTGDAEPMQGNTSELRFQSKRPPGTRELGFVVAVSALEISQQWNPDSDSPIKAGDVIERKISRHADGTTAMMFNPIEPAAPEGIQVYPSDPVVQDDTERGASQAERVDTIKYQFPRGGTFELPDITLTWWDTKNSSLQRQTLAGRSVEVVAAPPVAAVPTSSWRGRLSWIFISIAAMGILGWLIRKPVVAAISRWHAVRNSPERLAARRLGSACQSNDAPAAYMAWMDWQLAMEASDPTWQTRLPVALAKEFRSQCDVLTGELYASHKAESRWDGPAFIEVFKRVCHALTQPAGSQGAPPALPKLNPT</sequence>